<keyword evidence="1" id="KW-1133">Transmembrane helix</keyword>
<dbReference type="Proteomes" id="UP000269493">
    <property type="component" value="Unassembled WGS sequence"/>
</dbReference>
<keyword evidence="1" id="KW-0812">Transmembrane</keyword>
<dbReference type="GeneID" id="92927846"/>
<evidence type="ECO:0000313" key="3">
    <source>
        <dbReference type="Proteomes" id="UP000269493"/>
    </source>
</evidence>
<dbReference type="RefSeq" id="WP_009319402.1">
    <property type="nucleotide sequence ID" value="NZ_KI440804.1"/>
</dbReference>
<gene>
    <name evidence="2" type="ORF">BC742_2554</name>
</gene>
<reference evidence="2 3" key="1">
    <citation type="submission" date="2018-10" db="EMBL/GenBank/DDBJ databases">
        <title>Genomic Encyclopedia of Archaeal and Bacterial Type Strains, Phase II (KMG-II): from individual species to whole genera.</title>
        <authorList>
            <person name="Goeker M."/>
        </authorList>
    </citation>
    <scope>NUCLEOTIDE SEQUENCE [LARGE SCALE GENOMIC DNA]</scope>
    <source>
        <strain evidence="2 3">NSB1</strain>
    </source>
</reference>
<comment type="caution">
    <text evidence="2">The sequence shown here is derived from an EMBL/GenBank/DDBJ whole genome shotgun (WGS) entry which is preliminary data.</text>
</comment>
<sequence>MKKLISRFSKYDEWGYRNPQFDKLKKVAGTIIMTIIGITFITLIILEESL</sequence>
<name>A0A495VM80_9BACT</name>
<feature type="transmembrane region" description="Helical" evidence="1">
    <location>
        <begin position="27"/>
        <end position="46"/>
    </location>
</feature>
<dbReference type="EMBL" id="RBXN01000010">
    <property type="protein sequence ID" value="RKT49543.1"/>
    <property type="molecule type" value="Genomic_DNA"/>
</dbReference>
<organism evidence="2 3">
    <name type="scientific">Coprobacter fastidiosus NSB1 = JCM 33896</name>
    <dbReference type="NCBI Taxonomy" id="1349822"/>
    <lineage>
        <taxon>Bacteria</taxon>
        <taxon>Pseudomonadati</taxon>
        <taxon>Bacteroidota</taxon>
        <taxon>Bacteroidia</taxon>
        <taxon>Bacteroidales</taxon>
        <taxon>Barnesiellaceae</taxon>
        <taxon>Coprobacter</taxon>
    </lineage>
</organism>
<proteinExistence type="predicted"/>
<keyword evidence="3" id="KW-1185">Reference proteome</keyword>
<accession>A0A495VM80</accession>
<evidence type="ECO:0000256" key="1">
    <source>
        <dbReference type="SAM" id="Phobius"/>
    </source>
</evidence>
<protein>
    <submittedName>
        <fullName evidence="2">Uncharacterized protein</fullName>
    </submittedName>
</protein>
<evidence type="ECO:0000313" key="2">
    <source>
        <dbReference type="EMBL" id="RKT49543.1"/>
    </source>
</evidence>
<keyword evidence="1" id="KW-0472">Membrane</keyword>
<dbReference type="AlphaFoldDB" id="A0A495VM80"/>